<reference evidence="1 2" key="1">
    <citation type="submission" date="2020-08" db="EMBL/GenBank/DDBJ databases">
        <title>A Genomic Blueprint of the Chicken Gut Microbiome.</title>
        <authorList>
            <person name="Gilroy R."/>
            <person name="Ravi A."/>
            <person name="Getino M."/>
            <person name="Pursley I."/>
            <person name="Horton D.L."/>
            <person name="Alikhan N.-F."/>
            <person name="Baker D."/>
            <person name="Gharbi K."/>
            <person name="Hall N."/>
            <person name="Watson M."/>
            <person name="Adriaenssens E.M."/>
            <person name="Foster-Nyarko E."/>
            <person name="Jarju S."/>
            <person name="Secka A."/>
            <person name="Antonio M."/>
            <person name="Oren A."/>
            <person name="Chaudhuri R."/>
            <person name="La Ragione R.M."/>
            <person name="Hildebrand F."/>
            <person name="Pallen M.J."/>
        </authorList>
    </citation>
    <scope>NUCLEOTIDE SEQUENCE [LARGE SCALE GENOMIC DNA]</scope>
    <source>
        <strain evidence="1 2">Sa1BUA8</strain>
    </source>
</reference>
<evidence type="ECO:0000313" key="2">
    <source>
        <dbReference type="Proteomes" id="UP000822993"/>
    </source>
</evidence>
<name>A0A9D5UBZ8_9CELL</name>
<dbReference type="RefSeq" id="WP_193720510.1">
    <property type="nucleotide sequence ID" value="NZ_JACSPN010000017.1"/>
</dbReference>
<comment type="caution">
    <text evidence="1">The sequence shown here is derived from an EMBL/GenBank/DDBJ whole genome shotgun (WGS) entry which is preliminary data.</text>
</comment>
<evidence type="ECO:0000313" key="1">
    <source>
        <dbReference type="EMBL" id="MBE7701251.1"/>
    </source>
</evidence>
<organism evidence="1 2">
    <name type="scientific">Oerskovia douganii</name>
    <dbReference type="NCBI Taxonomy" id="2762210"/>
    <lineage>
        <taxon>Bacteria</taxon>
        <taxon>Bacillati</taxon>
        <taxon>Actinomycetota</taxon>
        <taxon>Actinomycetes</taxon>
        <taxon>Micrococcales</taxon>
        <taxon>Cellulomonadaceae</taxon>
        <taxon>Oerskovia</taxon>
    </lineage>
</organism>
<dbReference type="Proteomes" id="UP000822993">
    <property type="component" value="Unassembled WGS sequence"/>
</dbReference>
<gene>
    <name evidence="1" type="ORF">H9623_13190</name>
</gene>
<sequence>MTVTNDETTGELSTCTKRLRPIEHGLLLKGWHGSPGTPVWRTLDRGHACTQCPSGGTHEPGRITR</sequence>
<dbReference type="AlphaFoldDB" id="A0A9D5UBZ8"/>
<dbReference type="EMBL" id="JACSPN010000017">
    <property type="protein sequence ID" value="MBE7701251.1"/>
    <property type="molecule type" value="Genomic_DNA"/>
</dbReference>
<protein>
    <submittedName>
        <fullName evidence="1">Uncharacterized protein</fullName>
    </submittedName>
</protein>
<proteinExistence type="predicted"/>
<keyword evidence="2" id="KW-1185">Reference proteome</keyword>
<accession>A0A9D5UBZ8</accession>